<dbReference type="RefSeq" id="WP_055153546.1">
    <property type="nucleotide sequence ID" value="NZ_CYZU01000024.1"/>
</dbReference>
<dbReference type="InterPro" id="IPR029058">
    <property type="entry name" value="AB_hydrolase_fold"/>
</dbReference>
<accession>A0A174G8U8</accession>
<name>A0A174G8U8_9FIRM</name>
<feature type="domain" description="AB hydrolase-1" evidence="1">
    <location>
        <begin position="22"/>
        <end position="241"/>
    </location>
</feature>
<dbReference type="GO" id="GO:0016787">
    <property type="term" value="F:hydrolase activity"/>
    <property type="evidence" value="ECO:0007669"/>
    <property type="project" value="UniProtKB-KW"/>
</dbReference>
<dbReference type="InterPro" id="IPR000073">
    <property type="entry name" value="AB_hydrolase_1"/>
</dbReference>
<sequence>MSYFYYQSKKIYYTETGNGKPVLFLHGNTASSRMFELLLPLYEDQFHIILIDFLGHGKSDRLEEFPADLWIEEARQTIALLEHLNLGKVDLVGTSGGAWVAINAALERPELAGKIVADSFDGRTLADDFSKNLVQERTNAKKDEMGIGFYQWCQGDDWERIVDMDTKALIQCAGEKLPLFTKPLCSLQVPLLLMGSEGDEMSREDFQEEYAAIASETGAEICIFPNGRHPAILSNAKEAAKAICEFLES</sequence>
<evidence type="ECO:0000313" key="2">
    <source>
        <dbReference type="EMBL" id="CUO58862.1"/>
    </source>
</evidence>
<dbReference type="Pfam" id="PF12697">
    <property type="entry name" value="Abhydrolase_6"/>
    <property type="match status" value="1"/>
</dbReference>
<dbReference type="SUPFAM" id="SSF53474">
    <property type="entry name" value="alpha/beta-Hydrolases"/>
    <property type="match status" value="1"/>
</dbReference>
<dbReference type="Gene3D" id="3.40.50.1820">
    <property type="entry name" value="alpha/beta hydrolase"/>
    <property type="match status" value="1"/>
</dbReference>
<dbReference type="PANTHER" id="PTHR43798">
    <property type="entry name" value="MONOACYLGLYCEROL LIPASE"/>
    <property type="match status" value="1"/>
</dbReference>
<gene>
    <name evidence="2" type="primary">hsaD</name>
    <name evidence="2" type="ORF">ERS852491_02664</name>
</gene>
<dbReference type="OrthoDB" id="9776303at2"/>
<protein>
    <submittedName>
        <fullName evidence="2">2-hydroxy-6-oxo-6-phenylhexa-2,4-dienoate hydrolase</fullName>
        <ecNumber evidence="2">3.7.1.8</ecNumber>
    </submittedName>
</protein>
<proteinExistence type="predicted"/>
<reference evidence="2 3" key="1">
    <citation type="submission" date="2015-09" db="EMBL/GenBank/DDBJ databases">
        <authorList>
            <consortium name="Pathogen Informatics"/>
        </authorList>
    </citation>
    <scope>NUCLEOTIDE SEQUENCE [LARGE SCALE GENOMIC DNA]</scope>
    <source>
        <strain evidence="2 3">2789STDY5834876</strain>
    </source>
</reference>
<dbReference type="GO" id="GO:0016020">
    <property type="term" value="C:membrane"/>
    <property type="evidence" value="ECO:0007669"/>
    <property type="project" value="TreeGrafter"/>
</dbReference>
<dbReference type="InterPro" id="IPR050266">
    <property type="entry name" value="AB_hydrolase_sf"/>
</dbReference>
<evidence type="ECO:0000259" key="1">
    <source>
        <dbReference type="Pfam" id="PF12697"/>
    </source>
</evidence>
<dbReference type="AlphaFoldDB" id="A0A174G8U8"/>
<dbReference type="EMBL" id="CYZU01000024">
    <property type="protein sequence ID" value="CUO58862.1"/>
    <property type="molecule type" value="Genomic_DNA"/>
</dbReference>
<keyword evidence="2" id="KW-0378">Hydrolase</keyword>
<evidence type="ECO:0000313" key="3">
    <source>
        <dbReference type="Proteomes" id="UP000095544"/>
    </source>
</evidence>
<organism evidence="2 3">
    <name type="scientific">Faecalicatena contorta</name>
    <dbReference type="NCBI Taxonomy" id="39482"/>
    <lineage>
        <taxon>Bacteria</taxon>
        <taxon>Bacillati</taxon>
        <taxon>Bacillota</taxon>
        <taxon>Clostridia</taxon>
        <taxon>Lachnospirales</taxon>
        <taxon>Lachnospiraceae</taxon>
        <taxon>Faecalicatena</taxon>
    </lineage>
</organism>
<dbReference type="PANTHER" id="PTHR43798:SF33">
    <property type="entry name" value="HYDROLASE, PUTATIVE (AFU_ORTHOLOGUE AFUA_2G14860)-RELATED"/>
    <property type="match status" value="1"/>
</dbReference>
<dbReference type="STRING" id="39482.ERS852491_02664"/>
<dbReference type="PRINTS" id="PR00111">
    <property type="entry name" value="ABHYDROLASE"/>
</dbReference>
<dbReference type="EC" id="3.7.1.8" evidence="2"/>
<dbReference type="Proteomes" id="UP000095544">
    <property type="component" value="Unassembled WGS sequence"/>
</dbReference>